<dbReference type="SMART" id="SM00836">
    <property type="entry name" value="DALR_1"/>
    <property type="match status" value="1"/>
</dbReference>
<dbReference type="Pfam" id="PF05746">
    <property type="entry name" value="DALR_1"/>
    <property type="match status" value="1"/>
</dbReference>
<dbReference type="GO" id="GO:0005524">
    <property type="term" value="F:ATP binding"/>
    <property type="evidence" value="ECO:0007669"/>
    <property type="project" value="UniProtKB-KW"/>
</dbReference>
<dbReference type="EC" id="6.1.1.19" evidence="2 11"/>
<accession>A0A2Z5T8Q3</accession>
<evidence type="ECO:0000313" key="15">
    <source>
        <dbReference type="Proteomes" id="UP000289537"/>
    </source>
</evidence>
<keyword evidence="6 12" id="KW-0547">Nucleotide-binding</keyword>
<dbReference type="PROSITE" id="PS00178">
    <property type="entry name" value="AA_TRNA_LIGASE_I"/>
    <property type="match status" value="1"/>
</dbReference>
<comment type="catalytic activity">
    <reaction evidence="10">
        <text>tRNA(Arg) + L-arginine + ATP = L-arginyl-tRNA(Arg) + AMP + diphosphate</text>
        <dbReference type="Rhea" id="RHEA:20301"/>
        <dbReference type="Rhea" id="RHEA-COMP:9658"/>
        <dbReference type="Rhea" id="RHEA-COMP:9673"/>
        <dbReference type="ChEBI" id="CHEBI:30616"/>
        <dbReference type="ChEBI" id="CHEBI:32682"/>
        <dbReference type="ChEBI" id="CHEBI:33019"/>
        <dbReference type="ChEBI" id="CHEBI:78442"/>
        <dbReference type="ChEBI" id="CHEBI:78513"/>
        <dbReference type="ChEBI" id="CHEBI:456215"/>
        <dbReference type="EC" id="6.1.1.19"/>
    </reaction>
</comment>
<dbReference type="Gene3D" id="1.10.730.10">
    <property type="entry name" value="Isoleucyl-tRNA Synthetase, Domain 1"/>
    <property type="match status" value="1"/>
</dbReference>
<evidence type="ECO:0000256" key="9">
    <source>
        <dbReference type="ARBA" id="ARBA00023146"/>
    </source>
</evidence>
<dbReference type="RefSeq" id="WP_148708357.1">
    <property type="nucleotide sequence ID" value="NZ_AP018161.1"/>
</dbReference>
<dbReference type="PRINTS" id="PR01038">
    <property type="entry name" value="TRNASYNTHARG"/>
</dbReference>
<evidence type="ECO:0000256" key="2">
    <source>
        <dbReference type="ARBA" id="ARBA00012837"/>
    </source>
</evidence>
<keyword evidence="4" id="KW-0963">Cytoplasm</keyword>
<dbReference type="InterPro" id="IPR009080">
    <property type="entry name" value="tRNAsynth_Ia_anticodon-bd"/>
</dbReference>
<evidence type="ECO:0000256" key="1">
    <source>
        <dbReference type="ARBA" id="ARBA00005594"/>
    </source>
</evidence>
<name>A0A2Z5T8Q3_9GAMM</name>
<dbReference type="InterPro" id="IPR001278">
    <property type="entry name" value="Arg-tRNA-ligase"/>
</dbReference>
<proteinExistence type="inferred from homology"/>
<dbReference type="Proteomes" id="UP000289537">
    <property type="component" value="Chromosome"/>
</dbReference>
<evidence type="ECO:0000256" key="12">
    <source>
        <dbReference type="RuleBase" id="RU363038"/>
    </source>
</evidence>
<keyword evidence="5 12" id="KW-0436">Ligase</keyword>
<dbReference type="PANTHER" id="PTHR11956">
    <property type="entry name" value="ARGINYL-TRNA SYNTHETASE"/>
    <property type="match status" value="1"/>
</dbReference>
<dbReference type="Gene3D" id="3.40.50.620">
    <property type="entry name" value="HUPs"/>
    <property type="match status" value="1"/>
</dbReference>
<dbReference type="SUPFAM" id="SSF47323">
    <property type="entry name" value="Anticodon-binding domain of a subclass of class I aminoacyl-tRNA synthetases"/>
    <property type="match status" value="1"/>
</dbReference>
<evidence type="ECO:0000256" key="11">
    <source>
        <dbReference type="NCBIfam" id="TIGR00456"/>
    </source>
</evidence>
<reference evidence="14 15" key="1">
    <citation type="journal article" date="2017" name="Proc. Natl. Acad. Sci. U.S.A.">
        <title>Small genome symbiont underlies cuticle hardness in beetles.</title>
        <authorList>
            <person name="Anbutsu H."/>
            <person name="Moriyama M."/>
            <person name="Nikoh N."/>
            <person name="Hosokawa T."/>
            <person name="Futahashi R."/>
            <person name="Tanahashi M."/>
            <person name="Meng X.Y."/>
            <person name="Kuriwada T."/>
            <person name="Mori N."/>
            <person name="Oshima K."/>
            <person name="Hattori M."/>
            <person name="Fujie M."/>
            <person name="Satoh N."/>
            <person name="Maeda T."/>
            <person name="Shigenobu S."/>
            <person name="Koga R."/>
            <person name="Fukatsu T."/>
        </authorList>
    </citation>
    <scope>NUCLEOTIDE SEQUENCE [LARGE SCALE GENOMIC DNA]</scope>
    <source>
        <strain evidence="14">NARRFE1</strain>
    </source>
</reference>
<dbReference type="GO" id="GO:0006420">
    <property type="term" value="P:arginyl-tRNA aminoacylation"/>
    <property type="evidence" value="ECO:0007669"/>
    <property type="project" value="UniProtKB-UniRule"/>
</dbReference>
<dbReference type="KEGG" id="eor:NARRFE1_00490"/>
<dbReference type="PANTHER" id="PTHR11956:SF5">
    <property type="entry name" value="ARGININE--TRNA LIGASE, CYTOPLASMIC"/>
    <property type="match status" value="1"/>
</dbReference>
<evidence type="ECO:0000256" key="4">
    <source>
        <dbReference type="ARBA" id="ARBA00022490"/>
    </source>
</evidence>
<dbReference type="NCBIfam" id="TIGR00456">
    <property type="entry name" value="argS"/>
    <property type="match status" value="1"/>
</dbReference>
<evidence type="ECO:0000259" key="13">
    <source>
        <dbReference type="SMART" id="SM00836"/>
    </source>
</evidence>
<comment type="similarity">
    <text evidence="1 12">Belongs to the class-I aminoacyl-tRNA synthetase family.</text>
</comment>
<keyword evidence="15" id="KW-1185">Reference proteome</keyword>
<feature type="domain" description="DALR anticodon binding" evidence="13">
    <location>
        <begin position="467"/>
        <end position="585"/>
    </location>
</feature>
<dbReference type="OrthoDB" id="9803211at2"/>
<evidence type="ECO:0000313" key="14">
    <source>
        <dbReference type="EMBL" id="BBA85006.1"/>
    </source>
</evidence>
<dbReference type="SUPFAM" id="SSF52374">
    <property type="entry name" value="Nucleotidylyl transferase"/>
    <property type="match status" value="1"/>
</dbReference>
<dbReference type="EMBL" id="AP018161">
    <property type="protein sequence ID" value="BBA85006.1"/>
    <property type="molecule type" value="Genomic_DNA"/>
</dbReference>
<evidence type="ECO:0000256" key="7">
    <source>
        <dbReference type="ARBA" id="ARBA00022840"/>
    </source>
</evidence>
<evidence type="ECO:0000256" key="3">
    <source>
        <dbReference type="ARBA" id="ARBA00020262"/>
    </source>
</evidence>
<keyword evidence="8 12" id="KW-0648">Protein biosynthesis</keyword>
<gene>
    <name evidence="14" type="primary">argS</name>
    <name evidence="14" type="ORF">NARRFE1_00490</name>
</gene>
<dbReference type="GO" id="GO:0004814">
    <property type="term" value="F:arginine-tRNA ligase activity"/>
    <property type="evidence" value="ECO:0007669"/>
    <property type="project" value="UniProtKB-UniRule"/>
</dbReference>
<sequence length="585" mass="70933">MNIEKIIIKKIIYILNIHNIKYYYKDIKCKMLNNNKFGDYTVYGIYNILLKNNKTYIINNIITILNKYFCFKKVIYKNFFINFYIKYEWINFLINKIYNTNFFNINIYKKIFKKNKNYKILLDYSSPNLAKEMHIGHLRSTILGDFMFRILKFFNFNVIKSNHVGDWGLNISIIITFILNKNIKLNKKINISKIENFYLKSVIEYKINNNFKIRSEYVLFILQSNKNYILNNIWKIITKISINNNNKIYKLFNICLNNKDINGESKFSKYIPYIIKDLYNKKIAKNIKNCKTVIIKNKKNNNKKYIILQRKNKTYSYILIEIAYIKYIFNNIKANKIIYYIDNRQKNHIKNSYIISKKAKYLNYGKIIHYNFGTILNENNKPLKTKEGKSLKIKNLFFIVNNKIKKYFINKNKKKNIKNDYKNINIISKIISINYIKYNELSKNKYNNYIFKVNNFFYKNKNNFLYIQYSYCRMISILNKYNNNKNKYNFNINKEININNLYEFKLSLYLIKFENLIIKSYIKSSPNIICEYLYKISSIFSKMYEKYNILENEKESFNNIKIIKMIIKIYITSSKILGIKFIDKI</sequence>
<dbReference type="InterPro" id="IPR001412">
    <property type="entry name" value="aa-tRNA-synth_I_CS"/>
</dbReference>
<protein>
    <recommendedName>
        <fullName evidence="3 11">Arginine--tRNA ligase</fullName>
        <ecNumber evidence="2 11">6.1.1.19</ecNumber>
    </recommendedName>
</protein>
<organism evidence="14 15">
    <name type="scientific">endosymbiont of Rhynchophorus ferrugineus</name>
    <dbReference type="NCBI Taxonomy" id="1972133"/>
    <lineage>
        <taxon>Bacteria</taxon>
        <taxon>Pseudomonadati</taxon>
        <taxon>Pseudomonadota</taxon>
        <taxon>Gammaproteobacteria</taxon>
        <taxon>Candidatus Nardonella</taxon>
    </lineage>
</organism>
<dbReference type="InterPro" id="IPR014729">
    <property type="entry name" value="Rossmann-like_a/b/a_fold"/>
</dbReference>
<keyword evidence="7 12" id="KW-0067">ATP-binding</keyword>
<evidence type="ECO:0000256" key="5">
    <source>
        <dbReference type="ARBA" id="ARBA00022598"/>
    </source>
</evidence>
<dbReference type="GO" id="GO:0005737">
    <property type="term" value="C:cytoplasm"/>
    <property type="evidence" value="ECO:0007669"/>
    <property type="project" value="UniProtKB-UniRule"/>
</dbReference>
<dbReference type="Pfam" id="PF00750">
    <property type="entry name" value="tRNA-synt_1d"/>
    <property type="match status" value="1"/>
</dbReference>
<evidence type="ECO:0000256" key="8">
    <source>
        <dbReference type="ARBA" id="ARBA00022917"/>
    </source>
</evidence>
<dbReference type="AlphaFoldDB" id="A0A2Z5T8Q3"/>
<keyword evidence="9 12" id="KW-0030">Aminoacyl-tRNA synthetase</keyword>
<evidence type="ECO:0000256" key="10">
    <source>
        <dbReference type="ARBA" id="ARBA00049339"/>
    </source>
</evidence>
<dbReference type="InterPro" id="IPR008909">
    <property type="entry name" value="DALR_anticod-bd"/>
</dbReference>
<dbReference type="InterPro" id="IPR035684">
    <property type="entry name" value="ArgRS_core"/>
</dbReference>
<evidence type="ECO:0000256" key="6">
    <source>
        <dbReference type="ARBA" id="ARBA00022741"/>
    </source>
</evidence>